<reference evidence="1" key="1">
    <citation type="submission" date="2022-11" db="EMBL/GenBank/DDBJ databases">
        <authorList>
            <person name="Morgan W.R."/>
            <person name="Tartar A."/>
        </authorList>
    </citation>
    <scope>NUCLEOTIDE SEQUENCE</scope>
    <source>
        <strain evidence="1">ARSEF 373</strain>
    </source>
</reference>
<sequence>MALHTPIRLGRDPLERNATLMAIKEHKINRAMALMDERSRAMDLTRPFATRDAFFSASGDHCFSFFDITPLPGVHSVAQVLQVMQFVVKNMEFVISEKLGWTTMREDENDDPDNAAYLHARMVASVGVGIDQDVNVVAFTHYDAEQDVAILVGDSVEEDALYPYQPSCRIRRDVSPTMIVRKAVSAVDGKPVVVVQRIAFTKVHRPTVPGLLQGFEQVCNTSGPLTDMMLSNLLELLRVAPTAHPPAT</sequence>
<reference evidence="1" key="2">
    <citation type="journal article" date="2023" name="Microbiol Resour">
        <title>Decontamination and Annotation of the Draft Genome Sequence of the Oomycete Lagenidium giganteum ARSEF 373.</title>
        <authorList>
            <person name="Morgan W.R."/>
            <person name="Tartar A."/>
        </authorList>
    </citation>
    <scope>NUCLEOTIDE SEQUENCE</scope>
    <source>
        <strain evidence="1">ARSEF 373</strain>
    </source>
</reference>
<name>A0AAV2Z5A5_9STRA</name>
<protein>
    <submittedName>
        <fullName evidence="1">Uncharacterized protein</fullName>
    </submittedName>
</protein>
<evidence type="ECO:0000313" key="1">
    <source>
        <dbReference type="EMBL" id="DBA01254.1"/>
    </source>
</evidence>
<dbReference type="EMBL" id="DAKRPA010000051">
    <property type="protein sequence ID" value="DBA01254.1"/>
    <property type="molecule type" value="Genomic_DNA"/>
</dbReference>
<accession>A0AAV2Z5A5</accession>
<comment type="caution">
    <text evidence="1">The sequence shown here is derived from an EMBL/GenBank/DDBJ whole genome shotgun (WGS) entry which is preliminary data.</text>
</comment>
<dbReference type="AlphaFoldDB" id="A0AAV2Z5A5"/>
<evidence type="ECO:0000313" key="2">
    <source>
        <dbReference type="Proteomes" id="UP001146120"/>
    </source>
</evidence>
<dbReference type="Proteomes" id="UP001146120">
    <property type="component" value="Unassembled WGS sequence"/>
</dbReference>
<gene>
    <name evidence="1" type="ORF">N0F65_010846</name>
</gene>
<keyword evidence="2" id="KW-1185">Reference proteome</keyword>
<organism evidence="1 2">
    <name type="scientific">Lagenidium giganteum</name>
    <dbReference type="NCBI Taxonomy" id="4803"/>
    <lineage>
        <taxon>Eukaryota</taxon>
        <taxon>Sar</taxon>
        <taxon>Stramenopiles</taxon>
        <taxon>Oomycota</taxon>
        <taxon>Peronosporomycetes</taxon>
        <taxon>Pythiales</taxon>
        <taxon>Pythiaceae</taxon>
    </lineage>
</organism>
<proteinExistence type="predicted"/>